<evidence type="ECO:0000313" key="1">
    <source>
        <dbReference type="EMBL" id="SVD22804.1"/>
    </source>
</evidence>
<reference evidence="1" key="1">
    <citation type="submission" date="2018-05" db="EMBL/GenBank/DDBJ databases">
        <authorList>
            <person name="Lanie J.A."/>
            <person name="Ng W.-L."/>
            <person name="Kazmierczak K.M."/>
            <person name="Andrzejewski T.M."/>
            <person name="Davidsen T.M."/>
            <person name="Wayne K.J."/>
            <person name="Tettelin H."/>
            <person name="Glass J.I."/>
            <person name="Rusch D."/>
            <person name="Podicherti R."/>
            <person name="Tsui H.-C.T."/>
            <person name="Winkler M.E."/>
        </authorList>
    </citation>
    <scope>NUCLEOTIDE SEQUENCE</scope>
</reference>
<gene>
    <name evidence="1" type="ORF">METZ01_LOCUS375658</name>
</gene>
<proteinExistence type="predicted"/>
<sequence length="60" mass="6608">MTNTIGDDSWVLRGRVLGTPSGPEGSSGNQLALGDVELPYLNLFILQYYGKYIDLEVHSH</sequence>
<dbReference type="EMBL" id="UINC01137454">
    <property type="protein sequence ID" value="SVD22804.1"/>
    <property type="molecule type" value="Genomic_DNA"/>
</dbReference>
<organism evidence="1">
    <name type="scientific">marine metagenome</name>
    <dbReference type="NCBI Taxonomy" id="408172"/>
    <lineage>
        <taxon>unclassified sequences</taxon>
        <taxon>metagenomes</taxon>
        <taxon>ecological metagenomes</taxon>
    </lineage>
</organism>
<dbReference type="AlphaFoldDB" id="A0A382TL19"/>
<accession>A0A382TL19</accession>
<name>A0A382TL19_9ZZZZ</name>
<protein>
    <submittedName>
        <fullName evidence="1">Uncharacterized protein</fullName>
    </submittedName>
</protein>